<organism evidence="2 3">
    <name type="scientific">Spirosoma linguale (strain ATCC 33905 / DSM 74 / LMG 10896 / Claus 1)</name>
    <dbReference type="NCBI Taxonomy" id="504472"/>
    <lineage>
        <taxon>Bacteria</taxon>
        <taxon>Pseudomonadati</taxon>
        <taxon>Bacteroidota</taxon>
        <taxon>Cytophagia</taxon>
        <taxon>Cytophagales</taxon>
        <taxon>Cytophagaceae</taxon>
        <taxon>Spirosoma</taxon>
    </lineage>
</organism>
<keyword evidence="1" id="KW-1133">Transmembrane helix</keyword>
<evidence type="ECO:0000313" key="3">
    <source>
        <dbReference type="Proteomes" id="UP000002028"/>
    </source>
</evidence>
<evidence type="ECO:0000256" key="1">
    <source>
        <dbReference type="SAM" id="Phobius"/>
    </source>
</evidence>
<keyword evidence="1" id="KW-0812">Transmembrane</keyword>
<dbReference type="Proteomes" id="UP000002028">
    <property type="component" value="Chromosome"/>
</dbReference>
<dbReference type="HOGENOM" id="CLU_141643_0_0_10"/>
<feature type="transmembrane region" description="Helical" evidence="1">
    <location>
        <begin position="7"/>
        <end position="26"/>
    </location>
</feature>
<feature type="transmembrane region" description="Helical" evidence="1">
    <location>
        <begin position="74"/>
        <end position="98"/>
    </location>
</feature>
<sequence>MNRQLPLRFLLLVQTIALLAYSYIAFQNEGANLLQLFFSNITSLTWNGQFNLDFSCYLTLSGVWIMWRNKFAPAAIVLGLSAMIIGIMAFAPYVLYLLTKENGDLKKVLIGDR</sequence>
<name>D2QSA4_SPILD</name>
<dbReference type="KEGG" id="sli:Slin_5721"/>
<keyword evidence="1" id="KW-0472">Membrane</keyword>
<dbReference type="AlphaFoldDB" id="D2QSA4"/>
<protein>
    <recommendedName>
        <fullName evidence="4">DUF2834 domain-containing protein</fullName>
    </recommendedName>
</protein>
<dbReference type="EMBL" id="CP001769">
    <property type="protein sequence ID" value="ADB41686.1"/>
    <property type="molecule type" value="Genomic_DNA"/>
</dbReference>
<evidence type="ECO:0008006" key="4">
    <source>
        <dbReference type="Google" id="ProtNLM"/>
    </source>
</evidence>
<dbReference type="eggNOG" id="ENOG5032URI">
    <property type="taxonomic scope" value="Bacteria"/>
</dbReference>
<dbReference type="RefSeq" id="WP_012930178.1">
    <property type="nucleotide sequence ID" value="NC_013730.1"/>
</dbReference>
<dbReference type="STRING" id="504472.Slin_5721"/>
<proteinExistence type="predicted"/>
<accession>D2QSA4</accession>
<gene>
    <name evidence="2" type="ordered locus">Slin_5721</name>
</gene>
<reference evidence="2 3" key="1">
    <citation type="journal article" date="2010" name="Stand. Genomic Sci.">
        <title>Complete genome sequence of Spirosoma linguale type strain (1).</title>
        <authorList>
            <person name="Lail K."/>
            <person name="Sikorski J."/>
            <person name="Saunders E."/>
            <person name="Lapidus A."/>
            <person name="Glavina Del Rio T."/>
            <person name="Copeland A."/>
            <person name="Tice H."/>
            <person name="Cheng J.-F."/>
            <person name="Lucas S."/>
            <person name="Nolan M."/>
            <person name="Bruce D."/>
            <person name="Goodwin L."/>
            <person name="Pitluck S."/>
            <person name="Ivanova N."/>
            <person name="Mavromatis K."/>
            <person name="Ovchinnikova G."/>
            <person name="Pati A."/>
            <person name="Chen A."/>
            <person name="Palaniappan K."/>
            <person name="Land M."/>
            <person name="Hauser L."/>
            <person name="Chang Y.-J."/>
            <person name="Jeffries C.D."/>
            <person name="Chain P."/>
            <person name="Brettin T."/>
            <person name="Detter J.C."/>
            <person name="Schuetze A."/>
            <person name="Rohde M."/>
            <person name="Tindall B.J."/>
            <person name="Goeker M."/>
            <person name="Bristow J."/>
            <person name="Eisen J.A."/>
            <person name="Markowitz V."/>
            <person name="Hugenholtz P."/>
            <person name="Kyrpides N.C."/>
            <person name="Klenk H.-P."/>
            <person name="Chen F."/>
        </authorList>
    </citation>
    <scope>NUCLEOTIDE SEQUENCE [LARGE SCALE GENOMIC DNA]</scope>
    <source>
        <strain evidence="3">ATCC 33905 / DSM 74 / LMG 10896 / Claus 1</strain>
    </source>
</reference>
<keyword evidence="3" id="KW-1185">Reference proteome</keyword>
<evidence type="ECO:0000313" key="2">
    <source>
        <dbReference type="EMBL" id="ADB41686.1"/>
    </source>
</evidence>